<sequence>MFYHLQGTPKIEYLEPASNHSGVATDNAEFVKLFFSKCIHERCPGFDRDKEPFFNLADIMMGRLTSKCEKQTLATSTQCGNLIVSSAKRLLLEAKDSEAGGPGPDGLGAGGGTGNVLARSSGAGVIAPSSSSSSSNNWPSAVGIANLVNTCYMNSSLQCLTSTQLL</sequence>
<gene>
    <name evidence="2" type="ORF">TrRE_jg7584</name>
</gene>
<feature type="non-terminal residue" evidence="2">
    <location>
        <position position="166"/>
    </location>
</feature>
<dbReference type="SUPFAM" id="SSF54001">
    <property type="entry name" value="Cysteine proteinases"/>
    <property type="match status" value="1"/>
</dbReference>
<dbReference type="GO" id="GO:0016579">
    <property type="term" value="P:protein deubiquitination"/>
    <property type="evidence" value="ECO:0007669"/>
    <property type="project" value="InterPro"/>
</dbReference>
<dbReference type="Proteomes" id="UP001165082">
    <property type="component" value="Unassembled WGS sequence"/>
</dbReference>
<dbReference type="AlphaFoldDB" id="A0A9W6ZVW7"/>
<dbReference type="Gene3D" id="3.90.70.10">
    <property type="entry name" value="Cysteine proteinases"/>
    <property type="match status" value="1"/>
</dbReference>
<dbReference type="GO" id="GO:0004843">
    <property type="term" value="F:cysteine-type deubiquitinase activity"/>
    <property type="evidence" value="ECO:0007669"/>
    <property type="project" value="InterPro"/>
</dbReference>
<name>A0A9W6ZVW7_9STRA</name>
<dbReference type="InterPro" id="IPR028889">
    <property type="entry name" value="USP"/>
</dbReference>
<dbReference type="InterPro" id="IPR038765">
    <property type="entry name" value="Papain-like_cys_pep_sf"/>
</dbReference>
<keyword evidence="3" id="KW-1185">Reference proteome</keyword>
<proteinExistence type="predicted"/>
<comment type="caution">
    <text evidence="2">The sequence shown here is derived from an EMBL/GenBank/DDBJ whole genome shotgun (WGS) entry which is preliminary data.</text>
</comment>
<dbReference type="EMBL" id="BRXZ01003763">
    <property type="protein sequence ID" value="GMH61392.1"/>
    <property type="molecule type" value="Genomic_DNA"/>
</dbReference>
<organism evidence="2 3">
    <name type="scientific">Triparma retinervis</name>
    <dbReference type="NCBI Taxonomy" id="2557542"/>
    <lineage>
        <taxon>Eukaryota</taxon>
        <taxon>Sar</taxon>
        <taxon>Stramenopiles</taxon>
        <taxon>Ochrophyta</taxon>
        <taxon>Bolidophyceae</taxon>
        <taxon>Parmales</taxon>
        <taxon>Triparmaceae</taxon>
        <taxon>Triparma</taxon>
    </lineage>
</organism>
<reference evidence="2" key="1">
    <citation type="submission" date="2022-07" db="EMBL/GenBank/DDBJ databases">
        <title>Genome analysis of Parmales, a sister group of diatoms, reveals the evolutionary specialization of diatoms from phago-mixotrophs to photoautotrophs.</title>
        <authorList>
            <person name="Ban H."/>
            <person name="Sato S."/>
            <person name="Yoshikawa S."/>
            <person name="Kazumasa Y."/>
            <person name="Nakamura Y."/>
            <person name="Ichinomiya M."/>
            <person name="Saitoh K."/>
            <person name="Sato N."/>
            <person name="Blanc-Mathieu R."/>
            <person name="Endo H."/>
            <person name="Kuwata A."/>
            <person name="Ogata H."/>
        </authorList>
    </citation>
    <scope>NUCLEOTIDE SEQUENCE</scope>
</reference>
<dbReference type="PROSITE" id="PS50235">
    <property type="entry name" value="USP_3"/>
    <property type="match status" value="1"/>
</dbReference>
<feature type="domain" description="USP" evidence="1">
    <location>
        <begin position="142"/>
        <end position="166"/>
    </location>
</feature>
<accession>A0A9W6ZVW7</accession>
<evidence type="ECO:0000259" key="1">
    <source>
        <dbReference type="PROSITE" id="PS50235"/>
    </source>
</evidence>
<evidence type="ECO:0000313" key="3">
    <source>
        <dbReference type="Proteomes" id="UP001165082"/>
    </source>
</evidence>
<dbReference type="Pfam" id="PF00443">
    <property type="entry name" value="UCH"/>
    <property type="match status" value="1"/>
</dbReference>
<protein>
    <recommendedName>
        <fullName evidence="1">USP domain-containing protein</fullName>
    </recommendedName>
</protein>
<evidence type="ECO:0000313" key="2">
    <source>
        <dbReference type="EMBL" id="GMH61392.1"/>
    </source>
</evidence>
<dbReference type="InterPro" id="IPR001394">
    <property type="entry name" value="Peptidase_C19_UCH"/>
</dbReference>